<dbReference type="GeneID" id="113399552"/>
<feature type="region of interest" description="Disordered" evidence="3">
    <location>
        <begin position="482"/>
        <end position="515"/>
    </location>
</feature>
<feature type="compositionally biased region" description="Polar residues" evidence="3">
    <location>
        <begin position="790"/>
        <end position="803"/>
    </location>
</feature>
<dbReference type="InterPro" id="IPR018862">
    <property type="entry name" value="eIF4E-T"/>
</dbReference>
<feature type="compositionally biased region" description="Basic and acidic residues" evidence="3">
    <location>
        <begin position="449"/>
        <end position="458"/>
    </location>
</feature>
<feature type="region of interest" description="Disordered" evidence="3">
    <location>
        <begin position="70"/>
        <end position="105"/>
    </location>
</feature>
<dbReference type="RefSeq" id="XP_064074279.1">
    <property type="nucleotide sequence ID" value="XM_064218209.1"/>
</dbReference>
<keyword evidence="2" id="KW-0963">Cytoplasm</keyword>
<feature type="region of interest" description="Disordered" evidence="3">
    <location>
        <begin position="574"/>
        <end position="593"/>
    </location>
</feature>
<feature type="compositionally biased region" description="Basic and acidic residues" evidence="3">
    <location>
        <begin position="356"/>
        <end position="366"/>
    </location>
</feature>
<organism evidence="4 5">
    <name type="scientific">Vanessa tameamea</name>
    <name type="common">Kamehameha butterfly</name>
    <dbReference type="NCBI Taxonomy" id="334116"/>
    <lineage>
        <taxon>Eukaryota</taxon>
        <taxon>Metazoa</taxon>
        <taxon>Ecdysozoa</taxon>
        <taxon>Arthropoda</taxon>
        <taxon>Hexapoda</taxon>
        <taxon>Insecta</taxon>
        <taxon>Pterygota</taxon>
        <taxon>Neoptera</taxon>
        <taxon>Endopterygota</taxon>
        <taxon>Lepidoptera</taxon>
        <taxon>Glossata</taxon>
        <taxon>Ditrysia</taxon>
        <taxon>Papilionoidea</taxon>
        <taxon>Nymphalidae</taxon>
        <taxon>Nymphalinae</taxon>
        <taxon>Vanessa</taxon>
    </lineage>
</organism>
<feature type="compositionally biased region" description="Basic and acidic residues" evidence="3">
    <location>
        <begin position="1"/>
        <end position="12"/>
    </location>
</feature>
<dbReference type="Pfam" id="PF10477">
    <property type="entry name" value="EIF4E-T"/>
    <property type="match status" value="1"/>
</dbReference>
<dbReference type="PANTHER" id="PTHR12269:SF1">
    <property type="entry name" value="EUKARYOTIC TRANSLATION INITIATION FACTOR 4E TRANSPORTER"/>
    <property type="match status" value="1"/>
</dbReference>
<keyword evidence="4" id="KW-1185">Reference proteome</keyword>
<comment type="subcellular location">
    <subcellularLocation>
        <location evidence="1">Cytoplasm</location>
    </subcellularLocation>
</comment>
<proteinExistence type="predicted"/>
<dbReference type="PANTHER" id="PTHR12269">
    <property type="entry name" value="EUKARYOTIC TRANSLATION INITIATION FACTOR 4E TRANSPORTER"/>
    <property type="match status" value="1"/>
</dbReference>
<feature type="compositionally biased region" description="Basic and acidic residues" evidence="3">
    <location>
        <begin position="401"/>
        <end position="413"/>
    </location>
</feature>
<evidence type="ECO:0000256" key="1">
    <source>
        <dbReference type="ARBA" id="ARBA00004496"/>
    </source>
</evidence>
<feature type="compositionally biased region" description="Pro residues" evidence="3">
    <location>
        <begin position="490"/>
        <end position="500"/>
    </location>
</feature>
<feature type="compositionally biased region" description="Basic and acidic residues" evidence="3">
    <location>
        <begin position="150"/>
        <end position="195"/>
    </location>
</feature>
<feature type="compositionally biased region" description="Pro residues" evidence="3">
    <location>
        <begin position="582"/>
        <end position="591"/>
    </location>
</feature>
<evidence type="ECO:0000256" key="3">
    <source>
        <dbReference type="SAM" id="MobiDB-lite"/>
    </source>
</evidence>
<protein>
    <submittedName>
        <fullName evidence="5">Eukaryotic translation initiation factor 4E transporter-like isoform X2</fullName>
    </submittedName>
</protein>
<feature type="compositionally biased region" description="Basic and acidic residues" evidence="3">
    <location>
        <begin position="271"/>
        <end position="298"/>
    </location>
</feature>
<reference evidence="5" key="1">
    <citation type="submission" date="2025-08" db="UniProtKB">
        <authorList>
            <consortium name="RefSeq"/>
        </authorList>
    </citation>
    <scope>IDENTIFICATION</scope>
    <source>
        <tissue evidence="5">Whole body</tissue>
    </source>
</reference>
<feature type="compositionally biased region" description="Polar residues" evidence="3">
    <location>
        <begin position="439"/>
        <end position="448"/>
    </location>
</feature>
<gene>
    <name evidence="5" type="primary">LOC113399552</name>
</gene>
<feature type="region of interest" description="Disordered" evidence="3">
    <location>
        <begin position="599"/>
        <end position="627"/>
    </location>
</feature>
<sequence length="984" mass="109730">MVSKEVMSEVAKKGRRRRRRAGSRASKRRARKLAAMAVATPVEKSSPVKCAVHAFLLRYQSALRKVPMQLPPKVHAGPPSKRVKRVSWRHEDSGASGGGGDPAVLAVGPARRLLTYTRDELMRLRNSPLVRRGLENAFAGNETLALVLKRRSDSPNEEDKGGRGDAPTENHKGAYGRDRERRSADPRERVRKESEPSSGIVLSPQRRSFTSGCGAPAAAAPPPHLARTRPDSPLGAAAQPLPPKTEQAGRRIGSGRIMVRDVPSAAWEEGEPPRAEPYRPPPERRANGDQRYDRRSFNRDSYSSDIKRERDDRFNNEKQRDREDNRRGGRFSQRRFEKEDEPEWFSGGPTSQLETIELRGFDEPIKKNGSNNKENEKWTGGSRAEPSTPPLEAAQTLNNSNDKDSGVESKSEDQTQPDQPEFNLDEFLKFDSIPEVLTNCPQNGGSETEGSRFSRWFRRDSPPALAADRHYERLMHNMVDDLDSSTHEQPPVPEPQPAYPPVGARGNPPNAPAPSLLDMLRRASADTEQRAELNSGGGKIHSLEELESRLRPQPAAVHDHDLSAFKRLLAQVSGGHAVTAEPPRPQPPPQPMSLLQMLSKSMEQQQHQHQQQQHQQQQQQQQQQKAPHIPQELLYKLLQVQQRQQQTGEWAPTADRELLQRPEAQAIIHGLKAGEITVQHLMQQLGNPGLQSRHRELLLTILRTHQQRQQMGGSPLPPHLVVPPPHHQPLRLSPLPHSGGGEERYNSGVPARIPSPRELAAHTQSIMQGALIKKKLEEQRENYRRRHEMQQQQPKQPTPISFTPTSVLRKMTAEKEEAGSPKSWAAGAPGLAHAHAHAHAQALAKPHGRPIVKGNQSGTAPMGYAPTQPDYQQHYLNLQQQQMTNANRAFPHQQQQRQQVPNSLNGMGGVSRGGTTLHQLLVQSHQRTLNEMSGSGDNQLARWFSPELLARASAGKLPSVHVPNALSLEDLERHHHSPAPPVRN</sequence>
<feature type="region of interest" description="Disordered" evidence="3">
    <location>
        <begin position="149"/>
        <end position="458"/>
    </location>
</feature>
<feature type="compositionally biased region" description="Basic residues" evidence="3">
    <location>
        <begin position="13"/>
        <end position="30"/>
    </location>
</feature>
<accession>A0ABM4ASL7</accession>
<evidence type="ECO:0000313" key="4">
    <source>
        <dbReference type="Proteomes" id="UP001652626"/>
    </source>
</evidence>
<evidence type="ECO:0000256" key="2">
    <source>
        <dbReference type="ARBA" id="ARBA00022490"/>
    </source>
</evidence>
<dbReference type="Proteomes" id="UP001652626">
    <property type="component" value="Chromosome 21"/>
</dbReference>
<feature type="compositionally biased region" description="Low complexity" evidence="3">
    <location>
        <begin position="599"/>
        <end position="624"/>
    </location>
</feature>
<feature type="region of interest" description="Disordered" evidence="3">
    <location>
        <begin position="1"/>
        <end position="30"/>
    </location>
</feature>
<evidence type="ECO:0000313" key="5">
    <source>
        <dbReference type="RefSeq" id="XP_064074279.1"/>
    </source>
</evidence>
<feature type="region of interest" description="Disordered" evidence="3">
    <location>
        <begin position="783"/>
        <end position="803"/>
    </location>
</feature>
<feature type="compositionally biased region" description="Basic and acidic residues" evidence="3">
    <location>
        <begin position="305"/>
        <end position="327"/>
    </location>
</feature>
<name>A0ABM4ASL7_VANTA</name>